<dbReference type="OrthoDB" id="271369at2"/>
<keyword evidence="1" id="KW-0732">Signal</keyword>
<sequence precursor="true">MTRFLTPLALCTAMAFAASASAELLLYEPFGYTAGADLVGQNGGTGFTGAWRDGAAGGGIIQAGSLPAPAGVPTAGGHAMLSGAAGTYQVYRDFTNIEGADGETTWISWIAQRQGDSIPTPDPTYGDNPYPRGVNAGFFNTEHPTRPERVGIGNSSNATENEWSIIPEGSGGLREGSGVPWDEMHWAVMRLDHHGDINTPDDAYLWLDPDPNVEPDIMNALASSVGVVDFSGLDFIRPFVGNESSGRPAGQMVIDEIRVGTTYADMSAVPEPAALCLAGLAACGLVGRRRR</sequence>
<reference evidence="3 4" key="1">
    <citation type="submission" date="2019-02" db="EMBL/GenBank/DDBJ databases">
        <title>Deep-cultivation of Planctomycetes and their phenomic and genomic characterization uncovers novel biology.</title>
        <authorList>
            <person name="Wiegand S."/>
            <person name="Jogler M."/>
            <person name="Boedeker C."/>
            <person name="Pinto D."/>
            <person name="Vollmers J."/>
            <person name="Rivas-Marin E."/>
            <person name="Kohn T."/>
            <person name="Peeters S.H."/>
            <person name="Heuer A."/>
            <person name="Rast P."/>
            <person name="Oberbeckmann S."/>
            <person name="Bunk B."/>
            <person name="Jeske O."/>
            <person name="Meyerdierks A."/>
            <person name="Storesund J.E."/>
            <person name="Kallscheuer N."/>
            <person name="Luecker S."/>
            <person name="Lage O.M."/>
            <person name="Pohl T."/>
            <person name="Merkel B.J."/>
            <person name="Hornburger P."/>
            <person name="Mueller R.-W."/>
            <person name="Bruemmer F."/>
            <person name="Labrenz M."/>
            <person name="Spormann A.M."/>
            <person name="Op Den Camp H."/>
            <person name="Overmann J."/>
            <person name="Amann R."/>
            <person name="Jetten M.S.M."/>
            <person name="Mascher T."/>
            <person name="Medema M.H."/>
            <person name="Devos D.P."/>
            <person name="Kaster A.-K."/>
            <person name="Ovreas L."/>
            <person name="Rohde M."/>
            <person name="Galperin M.Y."/>
            <person name="Jogler C."/>
        </authorList>
    </citation>
    <scope>NUCLEOTIDE SEQUENCE [LARGE SCALE GENOMIC DNA]</scope>
    <source>
        <strain evidence="3 4">KOR34</strain>
    </source>
</reference>
<accession>A0A5C5UUY4</accession>
<dbReference type="InterPro" id="IPR013424">
    <property type="entry name" value="Ice-binding_C"/>
</dbReference>
<feature type="domain" description="Ice-binding protein C-terminal" evidence="2">
    <location>
        <begin position="268"/>
        <end position="290"/>
    </location>
</feature>
<feature type="chain" id="PRO_5022975972" description="Ice-binding protein C-terminal domain-containing protein" evidence="1">
    <location>
        <begin position="23"/>
        <end position="291"/>
    </location>
</feature>
<name>A0A5C5UUY4_9BACT</name>
<dbReference type="RefSeq" id="WP_146568565.1">
    <property type="nucleotide sequence ID" value="NZ_SIHJ01000005.1"/>
</dbReference>
<dbReference type="AlphaFoldDB" id="A0A5C5UUY4"/>
<comment type="caution">
    <text evidence="3">The sequence shown here is derived from an EMBL/GenBank/DDBJ whole genome shotgun (WGS) entry which is preliminary data.</text>
</comment>
<evidence type="ECO:0000259" key="2">
    <source>
        <dbReference type="Pfam" id="PF07589"/>
    </source>
</evidence>
<dbReference type="Pfam" id="PF07589">
    <property type="entry name" value="PEP-CTERM"/>
    <property type="match status" value="1"/>
</dbReference>
<protein>
    <recommendedName>
        <fullName evidence="2">Ice-binding protein C-terminal domain-containing protein</fullName>
    </recommendedName>
</protein>
<dbReference type="EMBL" id="SIHJ01000005">
    <property type="protein sequence ID" value="TWT30194.1"/>
    <property type="molecule type" value="Genomic_DNA"/>
</dbReference>
<gene>
    <name evidence="3" type="ORF">KOR34_47520</name>
</gene>
<dbReference type="Proteomes" id="UP000316714">
    <property type="component" value="Unassembled WGS sequence"/>
</dbReference>
<evidence type="ECO:0000256" key="1">
    <source>
        <dbReference type="SAM" id="SignalP"/>
    </source>
</evidence>
<keyword evidence="4" id="KW-1185">Reference proteome</keyword>
<organism evidence="3 4">
    <name type="scientific">Posidoniimonas corsicana</name>
    <dbReference type="NCBI Taxonomy" id="1938618"/>
    <lineage>
        <taxon>Bacteria</taxon>
        <taxon>Pseudomonadati</taxon>
        <taxon>Planctomycetota</taxon>
        <taxon>Planctomycetia</taxon>
        <taxon>Pirellulales</taxon>
        <taxon>Lacipirellulaceae</taxon>
        <taxon>Posidoniimonas</taxon>
    </lineage>
</organism>
<evidence type="ECO:0000313" key="4">
    <source>
        <dbReference type="Proteomes" id="UP000316714"/>
    </source>
</evidence>
<proteinExistence type="predicted"/>
<feature type="signal peptide" evidence="1">
    <location>
        <begin position="1"/>
        <end position="22"/>
    </location>
</feature>
<evidence type="ECO:0000313" key="3">
    <source>
        <dbReference type="EMBL" id="TWT30194.1"/>
    </source>
</evidence>